<dbReference type="RefSeq" id="WP_183895708.1">
    <property type="nucleotide sequence ID" value="NZ_JACIDV010000005.1"/>
</dbReference>
<dbReference type="EMBL" id="JACIDV010000005">
    <property type="protein sequence ID" value="MBB3945915.1"/>
    <property type="molecule type" value="Genomic_DNA"/>
</dbReference>
<dbReference type="Gene3D" id="1.10.10.10">
    <property type="entry name" value="Winged helix-like DNA-binding domain superfamily/Winged helix DNA-binding domain"/>
    <property type="match status" value="1"/>
</dbReference>
<protein>
    <submittedName>
        <fullName evidence="1">Putative NBD/HSP70 family sugar kinase</fullName>
    </submittedName>
</protein>
<dbReference type="InterPro" id="IPR036390">
    <property type="entry name" value="WH_DNA-bd_sf"/>
</dbReference>
<dbReference type="GO" id="GO:0016301">
    <property type="term" value="F:kinase activity"/>
    <property type="evidence" value="ECO:0007669"/>
    <property type="project" value="UniProtKB-KW"/>
</dbReference>
<dbReference type="PANTHER" id="PTHR18964:SF173">
    <property type="entry name" value="GLUCOKINASE"/>
    <property type="match status" value="1"/>
</dbReference>
<dbReference type="PANTHER" id="PTHR18964">
    <property type="entry name" value="ROK (REPRESSOR, ORF, KINASE) FAMILY"/>
    <property type="match status" value="1"/>
</dbReference>
<reference evidence="1 2" key="1">
    <citation type="submission" date="2020-08" db="EMBL/GenBank/DDBJ databases">
        <title>Genomic Encyclopedia of Type Strains, Phase IV (KMG-IV): sequencing the most valuable type-strain genomes for metagenomic binning, comparative biology and taxonomic classification.</title>
        <authorList>
            <person name="Goeker M."/>
        </authorList>
    </citation>
    <scope>NUCLEOTIDE SEQUENCE [LARGE SCALE GENOMIC DNA]</scope>
    <source>
        <strain evidence="1 2">DSM 26438</strain>
    </source>
</reference>
<dbReference type="Pfam" id="PF13412">
    <property type="entry name" value="HTH_24"/>
    <property type="match status" value="1"/>
</dbReference>
<dbReference type="InterPro" id="IPR000600">
    <property type="entry name" value="ROK"/>
</dbReference>
<accession>A0A7W6CCD1</accession>
<evidence type="ECO:0000313" key="2">
    <source>
        <dbReference type="Proteomes" id="UP000565286"/>
    </source>
</evidence>
<comment type="caution">
    <text evidence="1">The sequence shown here is derived from an EMBL/GenBank/DDBJ whole genome shotgun (WGS) entry which is preliminary data.</text>
</comment>
<organism evidence="1 2">
    <name type="scientific">Rhizobium skierniewicense</name>
    <dbReference type="NCBI Taxonomy" id="984260"/>
    <lineage>
        <taxon>Bacteria</taxon>
        <taxon>Pseudomonadati</taxon>
        <taxon>Pseudomonadota</taxon>
        <taxon>Alphaproteobacteria</taxon>
        <taxon>Hyphomicrobiales</taxon>
        <taxon>Rhizobiaceae</taxon>
        <taxon>Rhizobium/Agrobacterium group</taxon>
        <taxon>Rhizobium</taxon>
    </lineage>
</organism>
<dbReference type="InterPro" id="IPR036388">
    <property type="entry name" value="WH-like_DNA-bd_sf"/>
</dbReference>
<evidence type="ECO:0000313" key="1">
    <source>
        <dbReference type="EMBL" id="MBB3945915.1"/>
    </source>
</evidence>
<dbReference type="Gene3D" id="3.30.420.40">
    <property type="match status" value="2"/>
</dbReference>
<dbReference type="SUPFAM" id="SSF46785">
    <property type="entry name" value="Winged helix' DNA-binding domain"/>
    <property type="match status" value="1"/>
</dbReference>
<dbReference type="SUPFAM" id="SSF53067">
    <property type="entry name" value="Actin-like ATPase domain"/>
    <property type="match status" value="2"/>
</dbReference>
<keyword evidence="2" id="KW-1185">Reference proteome</keyword>
<dbReference type="InterPro" id="IPR043129">
    <property type="entry name" value="ATPase_NBD"/>
</dbReference>
<sequence length="405" mass="43324">MSGIASTELVRQQNSLRVLSALRRHGNLSHTDLAALTGLASATVSAITADLERFTLIERTEQQAASGRGRPRVLFQPNRHFGYVAVVVISSDAVQYSLVDFTGKLMDRFGEPRTSGEADDFALLVLSGLLRLVARSKIMPSAVLHISISSKGLVDPASATLVWSPVLGEGQVEFRQVLSSHFSARIYLYNETLLVAEALWMRQRSETPPTSSLAALSLGHSIGLGVARDVGEGRAAVDAPNFGHMLHLPDGALCRCGARGCVEAYCGFYGILRTAFEVPTNTIPAKFVPLAEVDKIAASARSGNRMAAFAFRQAGLALGNGLSRLFSLHGPMRVFVTGPGTRFFDLLKTSIQDGMKETNAIRIGGMPQITIEPDEQSLVFDGHMGLALSRLDGDILTSGTAAAQT</sequence>
<proteinExistence type="predicted"/>
<keyword evidence="1" id="KW-0808">Transferase</keyword>
<name>A0A7W6CCD1_9HYPH</name>
<keyword evidence="1" id="KW-0418">Kinase</keyword>
<dbReference type="AlphaFoldDB" id="A0A7W6CCD1"/>
<dbReference type="Proteomes" id="UP000565286">
    <property type="component" value="Unassembled WGS sequence"/>
</dbReference>
<gene>
    <name evidence="1" type="ORF">GGQ73_001861</name>
</gene>
<dbReference type="Pfam" id="PF00480">
    <property type="entry name" value="ROK"/>
    <property type="match status" value="1"/>
</dbReference>